<dbReference type="InterPro" id="IPR044925">
    <property type="entry name" value="His-Me_finger_sf"/>
</dbReference>
<evidence type="ECO:0000259" key="12">
    <source>
        <dbReference type="SMART" id="SM00892"/>
    </source>
</evidence>
<dbReference type="EMBL" id="QVFV01000001">
    <property type="protein sequence ID" value="RZM81778.1"/>
    <property type="molecule type" value="Genomic_DNA"/>
</dbReference>
<comment type="caution">
    <text evidence="13">The sequence shown here is derived from an EMBL/GenBank/DDBJ whole genome shotgun (WGS) entry which is preliminary data.</text>
</comment>
<keyword evidence="7" id="KW-0460">Magnesium</keyword>
<evidence type="ECO:0000313" key="14">
    <source>
        <dbReference type="Proteomes" id="UP000292459"/>
    </source>
</evidence>
<evidence type="ECO:0000256" key="7">
    <source>
        <dbReference type="ARBA" id="ARBA00022842"/>
    </source>
</evidence>
<dbReference type="GO" id="GO:0046872">
    <property type="term" value="F:metal ion binding"/>
    <property type="evidence" value="ECO:0007669"/>
    <property type="project" value="UniProtKB-KW"/>
</dbReference>
<dbReference type="CDD" id="cd00091">
    <property type="entry name" value="NUC"/>
    <property type="match status" value="1"/>
</dbReference>
<evidence type="ECO:0000256" key="2">
    <source>
        <dbReference type="ARBA" id="ARBA00010052"/>
    </source>
</evidence>
<protein>
    <recommendedName>
        <fullName evidence="10">Endonuclease</fullName>
        <ecNumber evidence="10">3.1.30.-</ecNumber>
    </recommendedName>
</protein>
<dbReference type="InterPro" id="IPR001604">
    <property type="entry name" value="Endo_G_ENPP1-like_dom"/>
</dbReference>
<sequence length="346" mass="37362">MNRQTGYEGWILGLLAGALGSCSLLPILSDGATLSSVDTSELPPCVADDCNCGDFRDRTLAQKVLDALPDDPFQLDSDGSGVACETLPLTGGAAYTASNGAANGHLALGNPTNAQATDRTNFLLARSPYALSYNGDRGTANWVSWQLNADWLGDTERQDNFRQDGGLPAGVYQVTPNDYRNTGYDRGHIVPSGDRTRSVADNSATFLMTNILPQAPQNNRGVWRELEEYSRDWVYQFDGTLYILAGGYGNQGTLAAGRVTVPSRLWKIIVAIAPGETIADIDVETPIIAVDMPNRDTAIEDWRVYQTTVDRIELATGYDFLSVVTLETQAILEATQLDTASGMPQP</sequence>
<keyword evidence="4 9" id="KW-0479">Metal-binding</keyword>
<feature type="binding site" evidence="9">
    <location>
        <position position="219"/>
    </location>
    <ligand>
        <name>Mg(2+)</name>
        <dbReference type="ChEBI" id="CHEBI:18420"/>
        <note>catalytic</note>
    </ligand>
</feature>
<evidence type="ECO:0000259" key="11">
    <source>
        <dbReference type="SMART" id="SM00477"/>
    </source>
</evidence>
<comment type="similarity">
    <text evidence="2 10">Belongs to the DNA/RNA non-specific endonuclease family.</text>
</comment>
<proteinExistence type="inferred from homology"/>
<reference evidence="13 14" key="1">
    <citation type="submission" date="2018-11" db="EMBL/GenBank/DDBJ databases">
        <title>Whole genome sequencing of an environmental sample.</title>
        <authorList>
            <person name="Sarangi A.N."/>
            <person name="Singh D."/>
            <person name="Tripathy S."/>
        </authorList>
    </citation>
    <scope>NUCLEOTIDE SEQUENCE [LARGE SCALE GENOMIC DNA]</scope>
    <source>
        <strain evidence="13 14">Lakshadweep</strain>
    </source>
</reference>
<evidence type="ECO:0000256" key="10">
    <source>
        <dbReference type="RuleBase" id="RU366055"/>
    </source>
</evidence>
<keyword evidence="3 10" id="KW-0540">Nuclease</keyword>
<evidence type="ECO:0000313" key="13">
    <source>
        <dbReference type="EMBL" id="RZM81778.1"/>
    </source>
</evidence>
<dbReference type="SUPFAM" id="SSF54060">
    <property type="entry name" value="His-Me finger endonucleases"/>
    <property type="match status" value="1"/>
</dbReference>
<comment type="cofactor">
    <cofactor evidence="1 10">
        <name>Mg(2+)</name>
        <dbReference type="ChEBI" id="CHEBI:18420"/>
    </cofactor>
</comment>
<feature type="domain" description="ENPP1-3/EXOG-like endonuclease/phosphodiesterase" evidence="11">
    <location>
        <begin position="126"/>
        <end position="327"/>
    </location>
</feature>
<dbReference type="Proteomes" id="UP000292459">
    <property type="component" value="Unassembled WGS sequence"/>
</dbReference>
<dbReference type="Pfam" id="PF01223">
    <property type="entry name" value="Endonuclease_NS"/>
    <property type="match status" value="1"/>
</dbReference>
<dbReference type="InterPro" id="IPR044929">
    <property type="entry name" value="DNA/RNA_non-sp_Endonuclease_sf"/>
</dbReference>
<dbReference type="GO" id="GO:0016787">
    <property type="term" value="F:hydrolase activity"/>
    <property type="evidence" value="ECO:0007669"/>
    <property type="project" value="UniProtKB-KW"/>
</dbReference>
<dbReference type="PANTHER" id="PTHR13966:SF5">
    <property type="entry name" value="ENDONUCLEASE G, MITOCHONDRIAL"/>
    <property type="match status" value="1"/>
</dbReference>
<dbReference type="InterPro" id="IPR018524">
    <property type="entry name" value="DNA/RNA_endonuclease_AS"/>
</dbReference>
<dbReference type="SMART" id="SM00892">
    <property type="entry name" value="Endonuclease_NS"/>
    <property type="match status" value="1"/>
</dbReference>
<dbReference type="AlphaFoldDB" id="A0A4Q7EFS2"/>
<evidence type="ECO:0000256" key="5">
    <source>
        <dbReference type="ARBA" id="ARBA00022759"/>
    </source>
</evidence>
<dbReference type="OrthoDB" id="9811262at2"/>
<dbReference type="SMART" id="SM00477">
    <property type="entry name" value="NUC"/>
    <property type="match status" value="1"/>
</dbReference>
<evidence type="ECO:0000256" key="3">
    <source>
        <dbReference type="ARBA" id="ARBA00022722"/>
    </source>
</evidence>
<keyword evidence="6 10" id="KW-0378">Hydrolase</keyword>
<evidence type="ECO:0000256" key="8">
    <source>
        <dbReference type="PIRSR" id="PIRSR640255-1"/>
    </source>
</evidence>
<dbReference type="InterPro" id="IPR020821">
    <property type="entry name" value="ENPP1-3/EXOG-like_nuc-like"/>
</dbReference>
<feature type="domain" description="DNA/RNA non-specific endonuclease/pyrophosphatase/phosphodiesterase" evidence="12">
    <location>
        <begin position="125"/>
        <end position="327"/>
    </location>
</feature>
<dbReference type="EC" id="3.1.30.-" evidence="10"/>
<keyword evidence="5 10" id="KW-0255">Endonuclease</keyword>
<dbReference type="GO" id="GO:0004519">
    <property type="term" value="F:endonuclease activity"/>
    <property type="evidence" value="ECO:0007669"/>
    <property type="project" value="UniProtKB-UniRule"/>
</dbReference>
<evidence type="ECO:0000256" key="6">
    <source>
        <dbReference type="ARBA" id="ARBA00022801"/>
    </source>
</evidence>
<dbReference type="Gene3D" id="3.40.570.10">
    <property type="entry name" value="Extracellular Endonuclease, subunit A"/>
    <property type="match status" value="1"/>
</dbReference>
<gene>
    <name evidence="13" type="ORF">DYY88_00380</name>
</gene>
<evidence type="ECO:0000256" key="4">
    <source>
        <dbReference type="ARBA" id="ARBA00022723"/>
    </source>
</evidence>
<dbReference type="PANTHER" id="PTHR13966">
    <property type="entry name" value="ENDONUCLEASE RELATED"/>
    <property type="match status" value="1"/>
</dbReference>
<dbReference type="RefSeq" id="WP_084606905.1">
    <property type="nucleotide sequence ID" value="NZ_QVFV01000001.1"/>
</dbReference>
<accession>A0A4Q7EFS2</accession>
<dbReference type="GO" id="GO:0003676">
    <property type="term" value="F:nucleic acid binding"/>
    <property type="evidence" value="ECO:0007669"/>
    <property type="project" value="InterPro"/>
</dbReference>
<dbReference type="PROSITE" id="PS51257">
    <property type="entry name" value="PROKAR_LIPOPROTEIN"/>
    <property type="match status" value="1"/>
</dbReference>
<organism evidence="13 14">
    <name type="scientific">Leptolyngbya iicbica LK</name>
    <dbReference type="NCBI Taxonomy" id="2294035"/>
    <lineage>
        <taxon>Bacteria</taxon>
        <taxon>Bacillati</taxon>
        <taxon>Cyanobacteriota</taxon>
        <taxon>Cyanophyceae</taxon>
        <taxon>Leptolyngbyales</taxon>
        <taxon>Leptolyngbyaceae</taxon>
        <taxon>Leptolyngbya group</taxon>
        <taxon>Leptolyngbya</taxon>
        <taxon>Leptolyngbya iicbica</taxon>
    </lineage>
</organism>
<dbReference type="InterPro" id="IPR040255">
    <property type="entry name" value="Non-specific_endonuclease"/>
</dbReference>
<dbReference type="PROSITE" id="PS01070">
    <property type="entry name" value="NUCLEASE_NON_SPEC"/>
    <property type="match status" value="1"/>
</dbReference>
<name>A0A4Q7EFS2_9CYAN</name>
<evidence type="ECO:0000256" key="1">
    <source>
        <dbReference type="ARBA" id="ARBA00001946"/>
    </source>
</evidence>
<evidence type="ECO:0000256" key="9">
    <source>
        <dbReference type="PIRSR" id="PIRSR640255-2"/>
    </source>
</evidence>
<keyword evidence="14" id="KW-1185">Reference proteome</keyword>
<feature type="active site" description="Proton acceptor" evidence="8">
    <location>
        <position position="188"/>
    </location>
</feature>